<name>A0A9P4VN11_9PEZI</name>
<dbReference type="InterPro" id="IPR043453">
    <property type="entry name" value="Slm1_PH"/>
</dbReference>
<feature type="compositionally biased region" description="Polar residues" evidence="2">
    <location>
        <begin position="612"/>
        <end position="626"/>
    </location>
</feature>
<organism evidence="4 5">
    <name type="scientific">Patellaria atrata CBS 101060</name>
    <dbReference type="NCBI Taxonomy" id="1346257"/>
    <lineage>
        <taxon>Eukaryota</taxon>
        <taxon>Fungi</taxon>
        <taxon>Dikarya</taxon>
        <taxon>Ascomycota</taxon>
        <taxon>Pezizomycotina</taxon>
        <taxon>Dothideomycetes</taxon>
        <taxon>Dothideomycetes incertae sedis</taxon>
        <taxon>Patellariales</taxon>
        <taxon>Patellariaceae</taxon>
        <taxon>Patellaria</taxon>
    </lineage>
</organism>
<gene>
    <name evidence="4" type="ORF">M501DRAFT_980957</name>
</gene>
<sequence length="893" mass="97695">MASRSHTPVHTGYDNIPTPNEPHLSRGYGNLGNGDLDTGDTGVADFANTPGNPSEASPLAHSTPRVGKFDEDFEATQRGSSVLGHDDLVHRSTSNATPIITPSRSGTLKKRGSVKRTGSIKRSSSRRSLRAGSIKGVSTDGTASEIDKNNSIFYTPVPTSGSPTEILVNRFQAWRRLLKDIITYFREVQASYEQRSKALLKVSNVISNTNAPSILLAEGGINDANRILRDYHKQALFESNKARDIENDVITQLSGLRADLAQKCKEIKSLASDFKNSVDKEKEGTRRAVAALQDALDAVDTDPHAIAGKGDPYVVRLAVDRQVERQIDEENYLHRAYLNLEGSGRELESIVVGEIQKAYNALAGILKRDADEAYGTVERLRTGPIVMPKDREWTHFVEHDPQFVDPRVPLRRIEDIDYPGKHHPAAVEVKAGMLERKSKYLKSYTPGWYVLSPTHLHEFKSADKLYTQPPVMSLYLADQKLGSHSQPGSSSHKFMLKGRQTGSMHRGHSWVFRAESYETMLQWYNDIKALTEKSGEERNAFVRRHVRSASQGSMRAGSISSAGSEMDEDEADEVPYSATSSVQEKVAEQTPPRPQPGGRFPSDIQVHRNLQAPLSPSSGSSINDQDLTTATGGLGAGEAAATTYQHYDDRQYEPVTDQTRDLHTPTNNNIDRPTQLSTQATPQVMHTIDTQQHKSNPYTLDGVPTETPIQQPIPHTTGSPGILRQNSTSYGEWMASATGGVAAGALGAEVYRQEQDGPSDMHTRERYLNAEDAPIPVSTDREGQTTTRVPVHSALVDEIPESPPPSSLAESGTTIPTTLSDDSVEPPRGSTYLGAIGHVPANRNPDGDGPTPTSNKGVHETGEFFPPIIRQNTDISISQLHIPGEYPKTPAAL</sequence>
<dbReference type="PANTHER" id="PTHR31941:SF16">
    <property type="entry name" value="PHOSPHATIDYLINOSITOL 4,5-BISPHOSPHATE-BINDING PROTEIN SLM1-RELATED"/>
    <property type="match status" value="1"/>
</dbReference>
<keyword evidence="1" id="KW-0597">Phosphoprotein</keyword>
<dbReference type="SMART" id="SM00233">
    <property type="entry name" value="PH"/>
    <property type="match status" value="1"/>
</dbReference>
<dbReference type="InterPro" id="IPR027267">
    <property type="entry name" value="AH/BAR_dom_sf"/>
</dbReference>
<dbReference type="SUPFAM" id="SSF50729">
    <property type="entry name" value="PH domain-like"/>
    <property type="match status" value="1"/>
</dbReference>
<dbReference type="PROSITE" id="PS50003">
    <property type="entry name" value="PH_DOMAIN"/>
    <property type="match status" value="1"/>
</dbReference>
<evidence type="ECO:0000313" key="4">
    <source>
        <dbReference type="EMBL" id="KAF2835785.1"/>
    </source>
</evidence>
<dbReference type="Pfam" id="PF20399">
    <property type="entry name" value="PH_20"/>
    <property type="match status" value="1"/>
</dbReference>
<dbReference type="InterPro" id="IPR001849">
    <property type="entry name" value="PH_domain"/>
</dbReference>
<evidence type="ECO:0000313" key="5">
    <source>
        <dbReference type="Proteomes" id="UP000799429"/>
    </source>
</evidence>
<dbReference type="Proteomes" id="UP000799429">
    <property type="component" value="Unassembled WGS sequence"/>
</dbReference>
<feature type="compositionally biased region" description="Polar residues" evidence="2">
    <location>
        <begin position="812"/>
        <end position="821"/>
    </location>
</feature>
<evidence type="ECO:0000256" key="1">
    <source>
        <dbReference type="ARBA" id="ARBA00022553"/>
    </source>
</evidence>
<dbReference type="PANTHER" id="PTHR31941">
    <property type="entry name" value="CYTOSKELETAL SIGNALING PROTEIN SLM1"/>
    <property type="match status" value="1"/>
</dbReference>
<feature type="compositionally biased region" description="Low complexity" evidence="2">
    <location>
        <begin position="33"/>
        <end position="42"/>
    </location>
</feature>
<feature type="region of interest" description="Disordered" evidence="2">
    <location>
        <begin position="657"/>
        <end position="680"/>
    </location>
</feature>
<dbReference type="Pfam" id="PF20400">
    <property type="entry name" value="BAR_4"/>
    <property type="match status" value="1"/>
</dbReference>
<feature type="domain" description="PH" evidence="3">
    <location>
        <begin position="427"/>
        <end position="532"/>
    </location>
</feature>
<evidence type="ECO:0000256" key="2">
    <source>
        <dbReference type="SAM" id="MobiDB-lite"/>
    </source>
</evidence>
<protein>
    <recommendedName>
        <fullName evidence="3">PH domain-containing protein</fullName>
    </recommendedName>
</protein>
<dbReference type="CDD" id="cd13311">
    <property type="entry name" value="PH_Slm1"/>
    <property type="match status" value="1"/>
</dbReference>
<dbReference type="InterPro" id="IPR046869">
    <property type="entry name" value="SLM1/RGC1-like_PH"/>
</dbReference>
<feature type="region of interest" description="Disordered" evidence="2">
    <location>
        <begin position="797"/>
        <end position="861"/>
    </location>
</feature>
<dbReference type="OrthoDB" id="5598057at2759"/>
<proteinExistence type="predicted"/>
<feature type="region of interest" description="Disordered" evidence="2">
    <location>
        <begin position="545"/>
        <end position="633"/>
    </location>
</feature>
<dbReference type="InterPro" id="IPR011993">
    <property type="entry name" value="PH-like_dom_sf"/>
</dbReference>
<feature type="compositionally biased region" description="Polar residues" evidence="2">
    <location>
        <begin position="91"/>
        <end position="106"/>
    </location>
</feature>
<feature type="compositionally biased region" description="Polar residues" evidence="2">
    <location>
        <begin position="548"/>
        <end position="563"/>
    </location>
</feature>
<accession>A0A9P4VN11</accession>
<comment type="caution">
    <text evidence="4">The sequence shown here is derived from an EMBL/GenBank/DDBJ whole genome shotgun (WGS) entry which is preliminary data.</text>
</comment>
<keyword evidence="5" id="KW-1185">Reference proteome</keyword>
<feature type="region of interest" description="Disordered" evidence="2">
    <location>
        <begin position="79"/>
        <end position="142"/>
    </location>
</feature>
<dbReference type="EMBL" id="MU006106">
    <property type="protein sequence ID" value="KAF2835785.1"/>
    <property type="molecule type" value="Genomic_DNA"/>
</dbReference>
<dbReference type="Gene3D" id="1.20.1270.60">
    <property type="entry name" value="Arfaptin homology (AH) domain/BAR domain"/>
    <property type="match status" value="1"/>
</dbReference>
<feature type="region of interest" description="Disordered" evidence="2">
    <location>
        <begin position="1"/>
        <end position="65"/>
    </location>
</feature>
<dbReference type="Gene3D" id="2.30.29.30">
    <property type="entry name" value="Pleckstrin-homology domain (PH domain)/Phosphotyrosine-binding domain (PTB)"/>
    <property type="match status" value="1"/>
</dbReference>
<reference evidence="4" key="1">
    <citation type="journal article" date="2020" name="Stud. Mycol.">
        <title>101 Dothideomycetes genomes: a test case for predicting lifestyles and emergence of pathogens.</title>
        <authorList>
            <person name="Haridas S."/>
            <person name="Albert R."/>
            <person name="Binder M."/>
            <person name="Bloem J."/>
            <person name="Labutti K."/>
            <person name="Salamov A."/>
            <person name="Andreopoulos B."/>
            <person name="Baker S."/>
            <person name="Barry K."/>
            <person name="Bills G."/>
            <person name="Bluhm B."/>
            <person name="Cannon C."/>
            <person name="Castanera R."/>
            <person name="Culley D."/>
            <person name="Daum C."/>
            <person name="Ezra D."/>
            <person name="Gonzalez J."/>
            <person name="Henrissat B."/>
            <person name="Kuo A."/>
            <person name="Liang C."/>
            <person name="Lipzen A."/>
            <person name="Lutzoni F."/>
            <person name="Magnuson J."/>
            <person name="Mondo S."/>
            <person name="Nolan M."/>
            <person name="Ohm R."/>
            <person name="Pangilinan J."/>
            <person name="Park H.-J."/>
            <person name="Ramirez L."/>
            <person name="Alfaro M."/>
            <person name="Sun H."/>
            <person name="Tritt A."/>
            <person name="Yoshinaga Y."/>
            <person name="Zwiers L.-H."/>
            <person name="Turgeon B."/>
            <person name="Goodwin S."/>
            <person name="Spatafora J."/>
            <person name="Crous P."/>
            <person name="Grigoriev I."/>
        </authorList>
    </citation>
    <scope>NUCLEOTIDE SEQUENCE</scope>
    <source>
        <strain evidence="4">CBS 101060</strain>
    </source>
</reference>
<evidence type="ECO:0000259" key="3">
    <source>
        <dbReference type="PROSITE" id="PS50003"/>
    </source>
</evidence>
<feature type="compositionally biased region" description="Polar residues" evidence="2">
    <location>
        <begin position="664"/>
        <end position="680"/>
    </location>
</feature>
<dbReference type="InterPro" id="IPR046868">
    <property type="entry name" value="BAR_4"/>
</dbReference>
<dbReference type="AlphaFoldDB" id="A0A9P4VN11"/>